<dbReference type="eggNOG" id="COG1930">
    <property type="taxonomic scope" value="Bacteria"/>
</dbReference>
<dbReference type="InterPro" id="IPR003705">
    <property type="entry name" value="CbiN"/>
</dbReference>
<keyword evidence="7 10" id="KW-0406">Ion transport</keyword>
<feature type="transmembrane region" description="Helical" evidence="10">
    <location>
        <begin position="14"/>
        <end position="34"/>
    </location>
</feature>
<dbReference type="PANTHER" id="PTHR38662:SF1">
    <property type="entry name" value="COBALT TRANSPORT PROTEIN CBIN"/>
    <property type="match status" value="1"/>
</dbReference>
<evidence type="ECO:0000256" key="10">
    <source>
        <dbReference type="HAMAP-Rule" id="MF_00330"/>
    </source>
</evidence>
<keyword evidence="12" id="KW-1185">Reference proteome</keyword>
<evidence type="ECO:0000256" key="6">
    <source>
        <dbReference type="ARBA" id="ARBA00022989"/>
    </source>
</evidence>
<dbReference type="UniPathway" id="UPA00148"/>
<keyword evidence="1 10" id="KW-0171">Cobalt transport</keyword>
<evidence type="ECO:0000313" key="11">
    <source>
        <dbReference type="EMBL" id="ACF14680.1"/>
    </source>
</evidence>
<dbReference type="STRING" id="517418.Ctha_2229"/>
<dbReference type="GO" id="GO:0015087">
    <property type="term" value="F:cobalt ion transmembrane transporter activity"/>
    <property type="evidence" value="ECO:0007669"/>
    <property type="project" value="UniProtKB-UniRule"/>
</dbReference>
<dbReference type="Proteomes" id="UP000001208">
    <property type="component" value="Chromosome"/>
</dbReference>
<keyword evidence="3 10" id="KW-1003">Cell membrane</keyword>
<dbReference type="Pfam" id="PF02553">
    <property type="entry name" value="CbiN"/>
    <property type="match status" value="1"/>
</dbReference>
<evidence type="ECO:0000256" key="2">
    <source>
        <dbReference type="ARBA" id="ARBA00022448"/>
    </source>
</evidence>
<evidence type="ECO:0000256" key="8">
    <source>
        <dbReference type="ARBA" id="ARBA00023136"/>
    </source>
</evidence>
<keyword evidence="8 10" id="KW-0472">Membrane</keyword>
<evidence type="ECO:0000256" key="4">
    <source>
        <dbReference type="ARBA" id="ARBA00022573"/>
    </source>
</evidence>
<evidence type="ECO:0000256" key="1">
    <source>
        <dbReference type="ARBA" id="ARBA00022426"/>
    </source>
</evidence>
<comment type="pathway">
    <text evidence="10">Cofactor biosynthesis; adenosylcobalamin biosynthesis.</text>
</comment>
<organism evidence="11 12">
    <name type="scientific">Chloroherpeton thalassium (strain ATCC 35110 / GB-78)</name>
    <dbReference type="NCBI Taxonomy" id="517418"/>
    <lineage>
        <taxon>Bacteria</taxon>
        <taxon>Pseudomonadati</taxon>
        <taxon>Chlorobiota</taxon>
        <taxon>Chlorobiia</taxon>
        <taxon>Chlorobiales</taxon>
        <taxon>Chloroherpetonaceae</taxon>
        <taxon>Chloroherpeton</taxon>
    </lineage>
</organism>
<dbReference type="PANTHER" id="PTHR38662">
    <property type="entry name" value="COBALT TRANSPORT PROTEIN CBIN"/>
    <property type="match status" value="1"/>
</dbReference>
<dbReference type="RefSeq" id="WP_012500763.1">
    <property type="nucleotide sequence ID" value="NC_011026.1"/>
</dbReference>
<gene>
    <name evidence="10" type="primary">cbiN</name>
    <name evidence="11" type="ordered locus">Ctha_2229</name>
</gene>
<name>B3QW26_CHLT3</name>
<comment type="subcellular location">
    <subcellularLocation>
        <location evidence="10">Cell inner membrane</location>
        <topology evidence="10">Multi-pass membrane protein</topology>
    </subcellularLocation>
</comment>
<keyword evidence="9 10" id="KW-0170">Cobalt</keyword>
<dbReference type="EMBL" id="CP001100">
    <property type="protein sequence ID" value="ACF14680.1"/>
    <property type="molecule type" value="Genomic_DNA"/>
</dbReference>
<dbReference type="GO" id="GO:0009236">
    <property type="term" value="P:cobalamin biosynthetic process"/>
    <property type="evidence" value="ECO:0007669"/>
    <property type="project" value="UniProtKB-UniRule"/>
</dbReference>
<dbReference type="KEGG" id="cts:Ctha_2229"/>
<sequence>MTNMTDSSPKQNKAFGYIAIVALIVALTLFPLYFNKEADFEGADGKARDFITEIQPNYEPWFEPLWEPPSGEIESLIFGLQAAIGAGVIGYGLCYLRCRKENG</sequence>
<dbReference type="NCBIfam" id="NF002780">
    <property type="entry name" value="PRK02898.1"/>
    <property type="match status" value="1"/>
</dbReference>
<accession>B3QW26</accession>
<dbReference type="HOGENOM" id="CLU_136197_2_0_10"/>
<evidence type="ECO:0000256" key="9">
    <source>
        <dbReference type="ARBA" id="ARBA00023285"/>
    </source>
</evidence>
<reference evidence="11 12" key="1">
    <citation type="submission" date="2008-06" db="EMBL/GenBank/DDBJ databases">
        <title>Complete sequence of Chloroherpeton thalassium ATCC 35110.</title>
        <authorList>
            <consortium name="US DOE Joint Genome Institute"/>
            <person name="Lucas S."/>
            <person name="Copeland A."/>
            <person name="Lapidus A."/>
            <person name="Glavina del Rio T."/>
            <person name="Dalin E."/>
            <person name="Tice H."/>
            <person name="Bruce D."/>
            <person name="Goodwin L."/>
            <person name="Pitluck S."/>
            <person name="Schmutz J."/>
            <person name="Larimer F."/>
            <person name="Land M."/>
            <person name="Hauser L."/>
            <person name="Kyrpides N."/>
            <person name="Mikhailova N."/>
            <person name="Liu Z."/>
            <person name="Li T."/>
            <person name="Zhao F."/>
            <person name="Overmann J."/>
            <person name="Bryant D.A."/>
            <person name="Richardson P."/>
        </authorList>
    </citation>
    <scope>NUCLEOTIDE SEQUENCE [LARGE SCALE GENOMIC DNA]</scope>
    <source>
        <strain evidence="12">ATCC 35110 / GB-78</strain>
    </source>
</reference>
<keyword evidence="6 10" id="KW-1133">Transmembrane helix</keyword>
<keyword evidence="4 10" id="KW-0169">Cobalamin biosynthesis</keyword>
<dbReference type="HAMAP" id="MF_00330">
    <property type="entry name" value="CbiN"/>
    <property type="match status" value="1"/>
</dbReference>
<evidence type="ECO:0000256" key="7">
    <source>
        <dbReference type="ARBA" id="ARBA00023065"/>
    </source>
</evidence>
<comment type="similarity">
    <text evidence="10">Belongs to the CbiN family.</text>
</comment>
<feature type="transmembrane region" description="Helical" evidence="10">
    <location>
        <begin position="76"/>
        <end position="96"/>
    </location>
</feature>
<comment type="function">
    <text evidence="10">Part of the energy-coupling factor (ECF) transporter complex CbiMNOQ involved in cobalt import.</text>
</comment>
<evidence type="ECO:0000256" key="5">
    <source>
        <dbReference type="ARBA" id="ARBA00022692"/>
    </source>
</evidence>
<dbReference type="NCBIfam" id="TIGR01165">
    <property type="entry name" value="cbiN"/>
    <property type="match status" value="1"/>
</dbReference>
<dbReference type="GO" id="GO:0005886">
    <property type="term" value="C:plasma membrane"/>
    <property type="evidence" value="ECO:0007669"/>
    <property type="project" value="UniProtKB-SubCell"/>
</dbReference>
<evidence type="ECO:0000313" key="12">
    <source>
        <dbReference type="Proteomes" id="UP000001208"/>
    </source>
</evidence>
<dbReference type="AlphaFoldDB" id="B3QW26"/>
<keyword evidence="5 10" id="KW-0812">Transmembrane</keyword>
<evidence type="ECO:0000256" key="3">
    <source>
        <dbReference type="ARBA" id="ARBA00022475"/>
    </source>
</evidence>
<comment type="subunit">
    <text evidence="10">Forms an energy-coupling factor (ECF) transporter complex composed of an ATP-binding protein (A component, CbiO), a transmembrane protein (T component, CbiQ) and 2 possible substrate-capture proteins (S components, CbiM and CbiN) of unknown stoichimetry.</text>
</comment>
<protein>
    <recommendedName>
        <fullName evidence="10">Cobalt transport protein CbiN</fullName>
    </recommendedName>
    <alternativeName>
        <fullName evidence="10">Energy-coupling factor transporter probable substrate-capture protein CbiN</fullName>
        <shortName evidence="10">ECF transporter S component CbiN</shortName>
    </alternativeName>
</protein>
<keyword evidence="10" id="KW-0997">Cell inner membrane</keyword>
<proteinExistence type="inferred from homology"/>
<keyword evidence="2 10" id="KW-0813">Transport</keyword>